<organism evidence="2 3">
    <name type="scientific">Intrasporangium calvum</name>
    <dbReference type="NCBI Taxonomy" id="53358"/>
    <lineage>
        <taxon>Bacteria</taxon>
        <taxon>Bacillati</taxon>
        <taxon>Actinomycetota</taxon>
        <taxon>Actinomycetes</taxon>
        <taxon>Micrococcales</taxon>
        <taxon>Intrasporangiaceae</taxon>
        <taxon>Intrasporangium</taxon>
    </lineage>
</organism>
<protein>
    <submittedName>
        <fullName evidence="2">AzlD domain-containing protein</fullName>
    </submittedName>
</protein>
<feature type="transmembrane region" description="Helical" evidence="1">
    <location>
        <begin position="65"/>
        <end position="83"/>
    </location>
</feature>
<dbReference type="InterPro" id="IPR008407">
    <property type="entry name" value="Brnchd-chn_aa_trnsp_AzlD"/>
</dbReference>
<accession>A0ABT5GJA0</accession>
<keyword evidence="1" id="KW-0812">Transmembrane</keyword>
<dbReference type="RefSeq" id="WP_272462896.1">
    <property type="nucleotide sequence ID" value="NZ_JAPFQL010000062.1"/>
</dbReference>
<gene>
    <name evidence="2" type="ORF">OO014_13770</name>
</gene>
<evidence type="ECO:0000313" key="2">
    <source>
        <dbReference type="EMBL" id="MDC5698322.1"/>
    </source>
</evidence>
<keyword evidence="1" id="KW-0472">Membrane</keyword>
<dbReference type="Proteomes" id="UP001150259">
    <property type="component" value="Unassembled WGS sequence"/>
</dbReference>
<evidence type="ECO:0000256" key="1">
    <source>
        <dbReference type="SAM" id="Phobius"/>
    </source>
</evidence>
<keyword evidence="1" id="KW-1133">Transmembrane helix</keyword>
<feature type="transmembrane region" description="Helical" evidence="1">
    <location>
        <begin position="6"/>
        <end position="26"/>
    </location>
</feature>
<proteinExistence type="predicted"/>
<dbReference type="EMBL" id="JAPFQL010000062">
    <property type="protein sequence ID" value="MDC5698322.1"/>
    <property type="molecule type" value="Genomic_DNA"/>
</dbReference>
<comment type="caution">
    <text evidence="2">The sequence shown here is derived from an EMBL/GenBank/DDBJ whole genome shotgun (WGS) entry which is preliminary data.</text>
</comment>
<feature type="transmembrane region" description="Helical" evidence="1">
    <location>
        <begin position="38"/>
        <end position="59"/>
    </location>
</feature>
<keyword evidence="3" id="KW-1185">Reference proteome</keyword>
<feature type="transmembrane region" description="Helical" evidence="1">
    <location>
        <begin position="88"/>
        <end position="109"/>
    </location>
</feature>
<name>A0ABT5GJA0_9MICO</name>
<reference evidence="2 3" key="1">
    <citation type="submission" date="2022-11" db="EMBL/GenBank/DDBJ databases">
        <title>Anaerobic phenanthrene biodegradation by a DNRA strain PheN6.</title>
        <authorList>
            <person name="Zhang Z."/>
        </authorList>
    </citation>
    <scope>NUCLEOTIDE SEQUENCE [LARGE SCALE GENOMIC DNA]</scope>
    <source>
        <strain evidence="2 3">PheN6</strain>
    </source>
</reference>
<sequence>MTPVWIAVLAAGAASYGLRVLPLLLGDRVRLSPRAQTGLRHAGMGAITGLLVLGTVTVLRPSSGLPIVPVLVALGAAVTSALLRRSMLVTVLAGITAYGGALLVIALGAGGP</sequence>
<dbReference type="Pfam" id="PF05437">
    <property type="entry name" value="AzlD"/>
    <property type="match status" value="1"/>
</dbReference>
<evidence type="ECO:0000313" key="3">
    <source>
        <dbReference type="Proteomes" id="UP001150259"/>
    </source>
</evidence>